<dbReference type="RefSeq" id="WP_126108648.1">
    <property type="nucleotide sequence ID" value="NZ_CP034465.1"/>
</dbReference>
<dbReference type="Pfam" id="PF04854">
    <property type="entry name" value="DUF624"/>
    <property type="match status" value="1"/>
</dbReference>
<dbReference type="AlphaFoldDB" id="A0A3Q9BJ46"/>
<evidence type="ECO:0000313" key="2">
    <source>
        <dbReference type="EMBL" id="AZP03557.1"/>
    </source>
</evidence>
<accession>A0A3Q9BJ46</accession>
<organism evidence="2 3">
    <name type="scientific">Jeotgalibaca ciconiae</name>
    <dbReference type="NCBI Taxonomy" id="2496265"/>
    <lineage>
        <taxon>Bacteria</taxon>
        <taxon>Bacillati</taxon>
        <taxon>Bacillota</taxon>
        <taxon>Bacilli</taxon>
        <taxon>Lactobacillales</taxon>
        <taxon>Carnobacteriaceae</taxon>
        <taxon>Jeotgalibaca</taxon>
    </lineage>
</organism>
<sequence>MNTEKQVSFLGKWVFGIVKFSSVLLVSNFIYVFLFLNGYLAETVNEIGTLITTGFVLLPFVFAPSFLAVSSCTRLFFRSEENSPIFRTFWNSYKKNYRLAMKHGLLYTAISFVLYAAYWYYGRFGMLGHLIPAILFILVTVLFLFVLSYSSDRVENILNYWKLSFLLLLNHPLLFLFMVLQVFFIIYFCHFNGAMLLFVAPGATAMVMMYFYLECCKLEVSKQREYLK</sequence>
<feature type="transmembrane region" description="Helical" evidence="1">
    <location>
        <begin position="127"/>
        <end position="151"/>
    </location>
</feature>
<evidence type="ECO:0000313" key="3">
    <source>
        <dbReference type="Proteomes" id="UP000273326"/>
    </source>
</evidence>
<dbReference type="OrthoDB" id="2182676at2"/>
<feature type="transmembrane region" description="Helical" evidence="1">
    <location>
        <begin position="194"/>
        <end position="213"/>
    </location>
</feature>
<feature type="transmembrane region" description="Helical" evidence="1">
    <location>
        <begin position="163"/>
        <end position="188"/>
    </location>
</feature>
<dbReference type="EMBL" id="CP034465">
    <property type="protein sequence ID" value="AZP03557.1"/>
    <property type="molecule type" value="Genomic_DNA"/>
</dbReference>
<keyword evidence="1" id="KW-1133">Transmembrane helix</keyword>
<protein>
    <submittedName>
        <fullName evidence="2">DUF624 domain-containing protein</fullName>
    </submittedName>
</protein>
<dbReference type="Proteomes" id="UP000273326">
    <property type="component" value="Chromosome"/>
</dbReference>
<name>A0A3Q9BJ46_9LACT</name>
<proteinExistence type="predicted"/>
<dbReference type="KEGG" id="jeh:EJN90_02100"/>
<feature type="transmembrane region" description="Helical" evidence="1">
    <location>
        <begin position="12"/>
        <end position="36"/>
    </location>
</feature>
<keyword evidence="3" id="KW-1185">Reference proteome</keyword>
<keyword evidence="1" id="KW-0812">Transmembrane</keyword>
<feature type="transmembrane region" description="Helical" evidence="1">
    <location>
        <begin position="56"/>
        <end position="77"/>
    </location>
</feature>
<evidence type="ECO:0000256" key="1">
    <source>
        <dbReference type="SAM" id="Phobius"/>
    </source>
</evidence>
<dbReference type="InterPro" id="IPR006938">
    <property type="entry name" value="DUF624"/>
</dbReference>
<keyword evidence="1" id="KW-0472">Membrane</keyword>
<reference evidence="3" key="1">
    <citation type="submission" date="2018-12" db="EMBL/GenBank/DDBJ databases">
        <title>Complete genome sequencing of Jeotgalibaca sp. H21T32.</title>
        <authorList>
            <person name="Bae J.-W."/>
            <person name="Lee S.-Y."/>
        </authorList>
    </citation>
    <scope>NUCLEOTIDE SEQUENCE [LARGE SCALE GENOMIC DNA]</scope>
    <source>
        <strain evidence="3">H21T32</strain>
    </source>
</reference>
<gene>
    <name evidence="2" type="ORF">EJN90_02100</name>
</gene>
<feature type="transmembrane region" description="Helical" evidence="1">
    <location>
        <begin position="104"/>
        <end position="121"/>
    </location>
</feature>